<name>A0A0E9WNU2_ANGAN</name>
<dbReference type="EMBL" id="GBXM01016488">
    <property type="protein sequence ID" value="JAH92089.1"/>
    <property type="molecule type" value="Transcribed_RNA"/>
</dbReference>
<evidence type="ECO:0000256" key="1">
    <source>
        <dbReference type="SAM" id="Phobius"/>
    </source>
</evidence>
<keyword evidence="1" id="KW-1133">Transmembrane helix</keyword>
<feature type="transmembrane region" description="Helical" evidence="1">
    <location>
        <begin position="17"/>
        <end position="44"/>
    </location>
</feature>
<accession>A0A0E9WNU2</accession>
<proteinExistence type="predicted"/>
<reference evidence="2" key="2">
    <citation type="journal article" date="2015" name="Fish Shellfish Immunol.">
        <title>Early steps in the European eel (Anguilla anguilla)-Vibrio vulnificus interaction in the gills: Role of the RtxA13 toxin.</title>
        <authorList>
            <person name="Callol A."/>
            <person name="Pajuelo D."/>
            <person name="Ebbesson L."/>
            <person name="Teles M."/>
            <person name="MacKenzie S."/>
            <person name="Amaro C."/>
        </authorList>
    </citation>
    <scope>NUCLEOTIDE SEQUENCE</scope>
</reference>
<keyword evidence="1" id="KW-0812">Transmembrane</keyword>
<organism evidence="2">
    <name type="scientific">Anguilla anguilla</name>
    <name type="common">European freshwater eel</name>
    <name type="synonym">Muraena anguilla</name>
    <dbReference type="NCBI Taxonomy" id="7936"/>
    <lineage>
        <taxon>Eukaryota</taxon>
        <taxon>Metazoa</taxon>
        <taxon>Chordata</taxon>
        <taxon>Craniata</taxon>
        <taxon>Vertebrata</taxon>
        <taxon>Euteleostomi</taxon>
        <taxon>Actinopterygii</taxon>
        <taxon>Neopterygii</taxon>
        <taxon>Teleostei</taxon>
        <taxon>Anguilliformes</taxon>
        <taxon>Anguillidae</taxon>
        <taxon>Anguilla</taxon>
    </lineage>
</organism>
<sequence>MFCVESRIQLFESLFSFLFFFLVTSHILCIAVTVTIYLFIYFTLSLRTLAYSFFL</sequence>
<protein>
    <submittedName>
        <fullName evidence="2">Uncharacterized protein</fullName>
    </submittedName>
</protein>
<dbReference type="AlphaFoldDB" id="A0A0E9WNU2"/>
<keyword evidence="1" id="KW-0472">Membrane</keyword>
<evidence type="ECO:0000313" key="2">
    <source>
        <dbReference type="EMBL" id="JAH92089.1"/>
    </source>
</evidence>
<reference evidence="2" key="1">
    <citation type="submission" date="2014-11" db="EMBL/GenBank/DDBJ databases">
        <authorList>
            <person name="Amaro Gonzalez C."/>
        </authorList>
    </citation>
    <scope>NUCLEOTIDE SEQUENCE</scope>
</reference>